<gene>
    <name evidence="13" type="ORF">J2X05_000147</name>
</gene>
<reference evidence="13 14" key="1">
    <citation type="submission" date="2023-07" db="EMBL/GenBank/DDBJ databases">
        <title>Sorghum-associated microbial communities from plants grown in Nebraska, USA.</title>
        <authorList>
            <person name="Schachtman D."/>
        </authorList>
    </citation>
    <scope>NUCLEOTIDE SEQUENCE [LARGE SCALE GENOMIC DNA]</scope>
    <source>
        <strain evidence="13 14">BE190</strain>
    </source>
</reference>
<feature type="transmembrane region" description="Helical" evidence="10">
    <location>
        <begin position="187"/>
        <end position="214"/>
    </location>
</feature>
<feature type="transmembrane region" description="Helical" evidence="10">
    <location>
        <begin position="131"/>
        <end position="153"/>
    </location>
</feature>
<evidence type="ECO:0000256" key="6">
    <source>
        <dbReference type="ARBA" id="ARBA00022692"/>
    </source>
</evidence>
<dbReference type="GO" id="GO:0016740">
    <property type="term" value="F:transferase activity"/>
    <property type="evidence" value="ECO:0007669"/>
    <property type="project" value="UniProtKB-KW"/>
</dbReference>
<evidence type="ECO:0000256" key="5">
    <source>
        <dbReference type="ARBA" id="ARBA00022679"/>
    </source>
</evidence>
<dbReference type="PANTHER" id="PTHR10050">
    <property type="entry name" value="DOLICHYL-PHOSPHATE-MANNOSE--PROTEIN MANNOSYLTRANSFERASE"/>
    <property type="match status" value="1"/>
</dbReference>
<comment type="caution">
    <text evidence="13">The sequence shown here is derived from an EMBL/GenBank/DDBJ whole genome shotgun (WGS) entry which is preliminary data.</text>
</comment>
<evidence type="ECO:0000259" key="12">
    <source>
        <dbReference type="Pfam" id="PF16192"/>
    </source>
</evidence>
<evidence type="ECO:0000256" key="7">
    <source>
        <dbReference type="ARBA" id="ARBA00022989"/>
    </source>
</evidence>
<dbReference type="InterPro" id="IPR003342">
    <property type="entry name" value="ArnT-like_N"/>
</dbReference>
<keyword evidence="6 10" id="KW-0812">Transmembrane</keyword>
<feature type="transmembrane region" description="Helical" evidence="10">
    <location>
        <begin position="358"/>
        <end position="378"/>
    </location>
</feature>
<comment type="subcellular location">
    <subcellularLocation>
        <location evidence="10">Cell membrane</location>
    </subcellularLocation>
    <subcellularLocation>
        <location evidence="1">Endomembrane system</location>
        <topology evidence="1">Multi-pass membrane protein</topology>
    </subcellularLocation>
</comment>
<feature type="transmembrane region" description="Helical" evidence="10">
    <location>
        <begin position="390"/>
        <end position="408"/>
    </location>
</feature>
<comment type="similarity">
    <text evidence="3 10">Belongs to the glycosyltransferase 39 family.</text>
</comment>
<evidence type="ECO:0000256" key="10">
    <source>
        <dbReference type="RuleBase" id="RU367007"/>
    </source>
</evidence>
<dbReference type="RefSeq" id="WP_310067403.1">
    <property type="nucleotide sequence ID" value="NZ_JAVDVX010000001.1"/>
</dbReference>
<keyword evidence="10" id="KW-1003">Cell membrane</keyword>
<dbReference type="Pfam" id="PF16192">
    <property type="entry name" value="PMT_4TMC"/>
    <property type="match status" value="1"/>
</dbReference>
<keyword evidence="5 10" id="KW-0808">Transferase</keyword>
<keyword evidence="7 10" id="KW-1133">Transmembrane helix</keyword>
<sequence length="496" mass="57017">MKTFIQTYARFIYPAVILVISLSIYFPYYGTPQAMFWDENYHVPNAQKYIDGVMYMEPHPPLGKLLMAVGEVWFGDNENVNKQALLATDYLTGDAAPPEMTYKGYRWPSTVMMALSVLFFYGIINCITQRAWLAAAFTSLVIFDNALVIHARAVHLDGIQLFFILAELYFFTRIVTGGKPIRLRDYVLLGTFIGLATSVKATSAIELLLLAMLFCVDQWNNIKQWNWQALIKRIAVTVPSGVLPAAAVFLGVFYVHIGLGEKIIDNRTYKASPEYINQIRMGDTWSLKTFSLGMRDNWKFMSEYADGVPRLDECKPDENGSYAMNWPLSSKTISYRWDKNTVDGKTVTQYKYLIGNPIVWFSIVGGIILSLSLVISRYIYNNPVKDEKLFYWICAFTGLYVSYMVAILQIERVMYLYHYFIPLIFGAINLALVFNYIYRDEVIANNKHTIINASLFAILVIAVFAFFSPFTYGFGLTEDQFELRNWFSFWKLQVVR</sequence>
<dbReference type="EMBL" id="JAVDVX010000001">
    <property type="protein sequence ID" value="MDR7088144.1"/>
    <property type="molecule type" value="Genomic_DNA"/>
</dbReference>
<evidence type="ECO:0000313" key="14">
    <source>
        <dbReference type="Proteomes" id="UP001253595"/>
    </source>
</evidence>
<dbReference type="InterPro" id="IPR027005">
    <property type="entry name" value="PMT-like"/>
</dbReference>
<dbReference type="EC" id="2.4.1.-" evidence="10"/>
<evidence type="ECO:0000256" key="9">
    <source>
        <dbReference type="ARBA" id="ARBA00093617"/>
    </source>
</evidence>
<keyword evidence="8 10" id="KW-0472">Membrane</keyword>
<dbReference type="Pfam" id="PF02366">
    <property type="entry name" value="PMT"/>
    <property type="match status" value="1"/>
</dbReference>
<name>A0ABU1USI1_9GAMM</name>
<feature type="transmembrane region" description="Helical" evidence="10">
    <location>
        <begin position="415"/>
        <end position="438"/>
    </location>
</feature>
<feature type="transmembrane region" description="Helical" evidence="10">
    <location>
        <begin position="234"/>
        <end position="257"/>
    </location>
</feature>
<dbReference type="InterPro" id="IPR032421">
    <property type="entry name" value="PMT_4TMC"/>
</dbReference>
<evidence type="ECO:0000256" key="8">
    <source>
        <dbReference type="ARBA" id="ARBA00023136"/>
    </source>
</evidence>
<evidence type="ECO:0000259" key="11">
    <source>
        <dbReference type="Pfam" id="PF02366"/>
    </source>
</evidence>
<organism evidence="13 14">
    <name type="scientific">Cellvibrio fibrivorans</name>
    <dbReference type="NCBI Taxonomy" id="126350"/>
    <lineage>
        <taxon>Bacteria</taxon>
        <taxon>Pseudomonadati</taxon>
        <taxon>Pseudomonadota</taxon>
        <taxon>Gammaproteobacteria</taxon>
        <taxon>Cellvibrionales</taxon>
        <taxon>Cellvibrionaceae</taxon>
        <taxon>Cellvibrio</taxon>
    </lineage>
</organism>
<evidence type="ECO:0000313" key="13">
    <source>
        <dbReference type="EMBL" id="MDR7088144.1"/>
    </source>
</evidence>
<feature type="transmembrane region" description="Helical" evidence="10">
    <location>
        <begin position="450"/>
        <end position="474"/>
    </location>
</feature>
<evidence type="ECO:0000256" key="4">
    <source>
        <dbReference type="ARBA" id="ARBA00022676"/>
    </source>
</evidence>
<feature type="transmembrane region" description="Helical" evidence="10">
    <location>
        <begin position="105"/>
        <end position="124"/>
    </location>
</feature>
<evidence type="ECO:0000256" key="1">
    <source>
        <dbReference type="ARBA" id="ARBA00004127"/>
    </source>
</evidence>
<accession>A0ABU1USI1</accession>
<keyword evidence="14" id="KW-1185">Reference proteome</keyword>
<feature type="domain" description="ArnT-like N-terminal" evidence="11">
    <location>
        <begin position="16"/>
        <end position="257"/>
    </location>
</feature>
<comment type="function">
    <text evidence="10">Protein O-mannosyltransferase that catalyzes the transfer of a single mannose residue from a polyprenol phospho-mannosyl lipidic donor to the hydroxyl group of selected serine and threonine residues in acceptor proteins.</text>
</comment>
<keyword evidence="4 10" id="KW-0328">Glycosyltransferase</keyword>
<comment type="pathway">
    <text evidence="2 10">Protein modification; protein glycosylation.</text>
</comment>
<evidence type="ECO:0000256" key="2">
    <source>
        <dbReference type="ARBA" id="ARBA00004922"/>
    </source>
</evidence>
<feature type="domain" description="Protein O-mannosyl-transferase C-terminal four TM" evidence="12">
    <location>
        <begin position="316"/>
        <end position="490"/>
    </location>
</feature>
<protein>
    <recommendedName>
        <fullName evidence="9 10">Polyprenol-phosphate-mannose--protein mannosyltransferase</fullName>
        <ecNumber evidence="10">2.4.1.-</ecNumber>
    </recommendedName>
</protein>
<proteinExistence type="inferred from homology"/>
<dbReference type="Proteomes" id="UP001253595">
    <property type="component" value="Unassembled WGS sequence"/>
</dbReference>
<feature type="transmembrane region" description="Helical" evidence="10">
    <location>
        <begin position="12"/>
        <end position="30"/>
    </location>
</feature>
<evidence type="ECO:0000256" key="3">
    <source>
        <dbReference type="ARBA" id="ARBA00007222"/>
    </source>
</evidence>